<reference evidence="5" key="1">
    <citation type="submission" date="2019-03" db="EMBL/GenBank/DDBJ databases">
        <title>Improved annotation for the trematode Fasciola hepatica.</title>
        <authorList>
            <person name="Choi Y.-J."/>
            <person name="Martin J."/>
            <person name="Mitreva M."/>
        </authorList>
    </citation>
    <scope>NUCLEOTIDE SEQUENCE [LARGE SCALE GENOMIC DNA]</scope>
</reference>
<feature type="domain" description="STIM1/2 Orai1-activating region" evidence="4">
    <location>
        <begin position="848"/>
        <end position="921"/>
    </location>
</feature>
<keyword evidence="1" id="KW-0175">Coiled coil</keyword>
<dbReference type="AlphaFoldDB" id="A0A4E0QZG4"/>
<evidence type="ECO:0000313" key="5">
    <source>
        <dbReference type="EMBL" id="THD18886.1"/>
    </source>
</evidence>
<evidence type="ECO:0000256" key="1">
    <source>
        <dbReference type="SAM" id="Coils"/>
    </source>
</evidence>
<dbReference type="GO" id="GO:0017148">
    <property type="term" value="P:negative regulation of translation"/>
    <property type="evidence" value="ECO:0007669"/>
    <property type="project" value="InterPro"/>
</dbReference>
<proteinExistence type="predicted"/>
<dbReference type="Pfam" id="PF04054">
    <property type="entry name" value="Not1"/>
    <property type="match status" value="1"/>
</dbReference>
<evidence type="ECO:0000313" key="6">
    <source>
        <dbReference type="Proteomes" id="UP000230066"/>
    </source>
</evidence>
<feature type="region of interest" description="Disordered" evidence="2">
    <location>
        <begin position="162"/>
        <end position="181"/>
    </location>
</feature>
<gene>
    <name evidence="5" type="ORF">D915_010247</name>
</gene>
<accession>A0A4E0QZG4</accession>
<feature type="coiled-coil region" evidence="1">
    <location>
        <begin position="864"/>
        <end position="891"/>
    </location>
</feature>
<organism evidence="5 6">
    <name type="scientific">Fasciola hepatica</name>
    <name type="common">Liver fluke</name>
    <dbReference type="NCBI Taxonomy" id="6192"/>
    <lineage>
        <taxon>Eukaryota</taxon>
        <taxon>Metazoa</taxon>
        <taxon>Spiralia</taxon>
        <taxon>Lophotrochozoa</taxon>
        <taxon>Platyhelminthes</taxon>
        <taxon>Trematoda</taxon>
        <taxon>Digenea</taxon>
        <taxon>Plagiorchiida</taxon>
        <taxon>Echinostomata</taxon>
        <taxon>Echinostomatoidea</taxon>
        <taxon>Fasciolidae</taxon>
        <taxon>Fasciola</taxon>
    </lineage>
</organism>
<dbReference type="GO" id="GO:0060090">
    <property type="term" value="F:molecular adaptor activity"/>
    <property type="evidence" value="ECO:0007669"/>
    <property type="project" value="TreeGrafter"/>
</dbReference>
<evidence type="ECO:0000259" key="4">
    <source>
        <dbReference type="Pfam" id="PF16533"/>
    </source>
</evidence>
<dbReference type="GO" id="GO:0000932">
    <property type="term" value="C:P-body"/>
    <property type="evidence" value="ECO:0007669"/>
    <property type="project" value="TreeGrafter"/>
</dbReference>
<sequence>MFSSNQAPFGYAWVTCQVTQTRIRLDSGSLNGNRSSRTPSGNMTTDRKAKDSVNTEKSEMKENTTNEANRDQAASIWSGGWKLQTDGAASVEATSSEQSRLGSIKWNWGALTELLKVHVVYLSKVDAYLAKEVSAGHPGAISFVIDLLDHFVLLCPSGTATNAPTGPNSSSTTTSGSVSTISPSTKREFTVLNEYDLWSTLEAMRIRVNTLNAAMSANSVAGCAQPPIGALYDGCSQAREFDVSPTLQEKVELLTRNRVKIYQSPKQRDANTIEALSAELVQIGVSANMDNLMRLSVSRVAAYIELDAYTRLISIAIKRGGVQAEQPNFKVVLLNNVLGITAEMLLQEHRVRRDWFYTMPFERILIILFVELQPPVTVSEVEALYSTSFVSISVDGVVGAAASTETVHSSAGDVSKTVVPADKTLNTDTCGFLGRNLALQQQLPLIFCHLLHCLRPERASAFVFTWLEMLAHRWFVDRILSAPGPLELRAVYQATFAQFLADLLEFPAYFLQKAVMIKPIQCLYKATLRLFLILIDGFPAFASDYHTLFYDVVLLISIQLRNLVLSALLERGMSPADPVEVPSVDPQASLEDPTGYCMEAGSRLPEPMQRELDVYLASRALVKLLSELPLALAADDTPVPASSVVSNTKSPEKPTSDESSVAASGSQSKKFNAGKHETWSSAESGELTAVNTISAEDSMSSASRSALSPSLRTSGAAAAALQWGVRATKQLATFGLAGGMRYNVELMNNLTLYRLSGTPEVRGLLRLVELKHQPSTHPNLFLSDENQTVPEEPIRDTDSSVLGCFDTGNEEKSSLWWSSYSESARNLSEWDAQRNSRTSVGGLDPVTDKNELALWLQLTYELEMQHYDTRKAEAETRLNSIRQACKRLHRKRYTILGSVRLIHSDGLDDLERRLVQAKYVLPLTISL</sequence>
<comment type="caution">
    <text evidence="5">The sequence shown here is derived from an EMBL/GenBank/DDBJ whole genome shotgun (WGS) entry which is preliminary data.</text>
</comment>
<evidence type="ECO:0000256" key="2">
    <source>
        <dbReference type="SAM" id="MobiDB-lite"/>
    </source>
</evidence>
<dbReference type="Proteomes" id="UP000230066">
    <property type="component" value="Unassembled WGS sequence"/>
</dbReference>
<dbReference type="Pfam" id="PF16533">
    <property type="entry name" value="SOAR"/>
    <property type="match status" value="1"/>
</dbReference>
<dbReference type="EMBL" id="JXXN02008130">
    <property type="protein sequence ID" value="THD18886.1"/>
    <property type="molecule type" value="Genomic_DNA"/>
</dbReference>
<feature type="compositionally biased region" description="Basic and acidic residues" evidence="2">
    <location>
        <begin position="45"/>
        <end position="70"/>
    </location>
</feature>
<dbReference type="InterPro" id="IPR040398">
    <property type="entry name" value="Not1"/>
</dbReference>
<dbReference type="Gene3D" id="1.25.40.790">
    <property type="match status" value="1"/>
</dbReference>
<feature type="region of interest" description="Disordered" evidence="2">
    <location>
        <begin position="638"/>
        <end position="683"/>
    </location>
</feature>
<dbReference type="Gene3D" id="1.10.287.3550">
    <property type="match status" value="1"/>
</dbReference>
<name>A0A4E0QZG4_FASHE</name>
<feature type="region of interest" description="Disordered" evidence="2">
    <location>
        <begin position="25"/>
        <end position="71"/>
    </location>
</feature>
<feature type="compositionally biased region" description="Polar residues" evidence="2">
    <location>
        <begin position="657"/>
        <end position="670"/>
    </location>
</feature>
<evidence type="ECO:0000259" key="3">
    <source>
        <dbReference type="Pfam" id="PF04054"/>
    </source>
</evidence>
<dbReference type="PANTHER" id="PTHR13162:SF8">
    <property type="entry name" value="CCR4-NOT TRANSCRIPTION COMPLEX SUBUNIT 1"/>
    <property type="match status" value="1"/>
</dbReference>
<dbReference type="GO" id="GO:0000288">
    <property type="term" value="P:nuclear-transcribed mRNA catabolic process, deadenylation-dependent decay"/>
    <property type="evidence" value="ECO:0007669"/>
    <property type="project" value="TreeGrafter"/>
</dbReference>
<protein>
    <submittedName>
        <fullName evidence="5">Stromal interaction molecule</fullName>
    </submittedName>
</protein>
<dbReference type="InterPro" id="IPR007196">
    <property type="entry name" value="CCR4-Not_Not1_C"/>
</dbReference>
<dbReference type="PANTHER" id="PTHR13162">
    <property type="entry name" value="CCR4-NOT TRANSCRIPTION COMPLEX"/>
    <property type="match status" value="1"/>
</dbReference>
<dbReference type="InterPro" id="IPR032393">
    <property type="entry name" value="SOAR_STIM1/2"/>
</dbReference>
<dbReference type="CDD" id="cd11722">
    <property type="entry name" value="SOAR"/>
    <property type="match status" value="1"/>
</dbReference>
<feature type="domain" description="CCR4-Not complex component Not1 C-terminal" evidence="3">
    <location>
        <begin position="439"/>
        <end position="631"/>
    </location>
</feature>
<keyword evidence="6" id="KW-1185">Reference proteome</keyword>
<dbReference type="GO" id="GO:0030015">
    <property type="term" value="C:CCR4-NOT core complex"/>
    <property type="evidence" value="ECO:0007669"/>
    <property type="project" value="InterPro"/>
</dbReference>
<feature type="compositionally biased region" description="Polar residues" evidence="2">
    <location>
        <begin position="25"/>
        <end position="44"/>
    </location>
</feature>